<dbReference type="PDB" id="6U42">
    <property type="method" value="EM"/>
    <property type="resolution" value="3.40 A"/>
    <property type="chains" value="4N/4O/4P=1-505"/>
</dbReference>
<evidence type="ECO:0000256" key="14">
    <source>
        <dbReference type="SAM" id="Coils"/>
    </source>
</evidence>
<keyword evidence="19 20" id="KW-0002">3D-structure</keyword>
<dbReference type="RefSeq" id="XP_001699616.2">
    <property type="nucleotide sequence ID" value="XM_001699564.2"/>
</dbReference>
<protein>
    <recommendedName>
        <fullName evidence="4">Meiosis-specific nuclear structural protein 1</fullName>
    </recommendedName>
</protein>
<evidence type="ECO:0000256" key="12">
    <source>
        <dbReference type="ARBA" id="ARBA00023273"/>
    </source>
</evidence>
<evidence type="ECO:0000256" key="3">
    <source>
        <dbReference type="ARBA" id="ARBA00009158"/>
    </source>
</evidence>
<evidence type="ECO:0000256" key="10">
    <source>
        <dbReference type="ARBA" id="ARBA00023242"/>
    </source>
</evidence>
<dbReference type="OrthoDB" id="197839at2759"/>
<evidence type="ECO:0000256" key="15">
    <source>
        <dbReference type="SAM" id="MobiDB-lite"/>
    </source>
</evidence>
<feature type="coiled-coil region" evidence="14">
    <location>
        <begin position="173"/>
        <end position="219"/>
    </location>
</feature>
<comment type="similarity">
    <text evidence="3">Belongs to the MNS1 family.</text>
</comment>
<accession>A0A2K3CRG7</accession>
<evidence type="ECO:0000256" key="1">
    <source>
        <dbReference type="ARBA" id="ARBA00004123"/>
    </source>
</evidence>
<dbReference type="InParanoid" id="A0A2K3CRG7"/>
<evidence type="ECO:0007829" key="20">
    <source>
        <dbReference type="PDB" id="8GLV"/>
    </source>
</evidence>
<evidence type="ECO:0000256" key="2">
    <source>
        <dbReference type="ARBA" id="ARBA00004611"/>
    </source>
</evidence>
<dbReference type="PaxDb" id="3055-EDO98518"/>
<evidence type="ECO:0000259" key="16">
    <source>
        <dbReference type="Pfam" id="PF13868"/>
    </source>
</evidence>
<keyword evidence="18" id="KW-1185">Reference proteome</keyword>
<dbReference type="EMDB" id="EMD-20631"/>
<evidence type="ECO:0000256" key="7">
    <source>
        <dbReference type="ARBA" id="ARBA00023054"/>
    </source>
</evidence>
<dbReference type="OMA" id="QIRNQMV"/>
<keyword evidence="12" id="KW-0966">Cell projection</keyword>
<dbReference type="GO" id="GO:0051321">
    <property type="term" value="P:meiotic cell cycle"/>
    <property type="evidence" value="ECO:0007669"/>
    <property type="project" value="UniProtKB-KW"/>
</dbReference>
<evidence type="ECO:0007829" key="19">
    <source>
        <dbReference type="PDB" id="6U42"/>
    </source>
</evidence>
<evidence type="ECO:0000313" key="18">
    <source>
        <dbReference type="Proteomes" id="UP000006906"/>
    </source>
</evidence>
<dbReference type="GeneID" id="5725130"/>
<dbReference type="PDBsum" id="6U42"/>
<reference evidence="20" key="3">
    <citation type="journal article" date="2023" name="Nature">
        <title>Axonemal structures reveal mechanoregulatory and disease mechanisms.</title>
        <authorList>
            <person name="Walton T."/>
            <person name="Gui M."/>
            <person name="Velkova S."/>
            <person name="Fassad M.R."/>
            <person name="Hirst R.A."/>
            <person name="Haarman E."/>
            <person name="O'Callaghan C."/>
            <person name="Bottier M."/>
            <person name="Burgoyne T."/>
            <person name="Mitchison H.M."/>
            <person name="Brown A."/>
        </authorList>
    </citation>
    <scope>STRUCTURE BY ELECTRON MICROSCOPY (3.10 ANGSTROMS) OF 1-504</scope>
</reference>
<dbReference type="PANTHER" id="PTHR19265:SF0">
    <property type="entry name" value="MEIOSIS-SPECIFIC NUCLEAR STRUCTURAL PROTEIN 1"/>
    <property type="match status" value="1"/>
</dbReference>
<organism evidence="17 18">
    <name type="scientific">Chlamydomonas reinhardtii</name>
    <name type="common">Chlamydomonas smithii</name>
    <dbReference type="NCBI Taxonomy" id="3055"/>
    <lineage>
        <taxon>Eukaryota</taxon>
        <taxon>Viridiplantae</taxon>
        <taxon>Chlorophyta</taxon>
        <taxon>core chlorophytes</taxon>
        <taxon>Chlorophyceae</taxon>
        <taxon>CS clade</taxon>
        <taxon>Chlamydomonadales</taxon>
        <taxon>Chlamydomonadaceae</taxon>
        <taxon>Chlamydomonas</taxon>
    </lineage>
</organism>
<evidence type="ECO:0000313" key="17">
    <source>
        <dbReference type="EMBL" id="PNW70875.1"/>
    </source>
</evidence>
<keyword evidence="6" id="KW-0282">Flagellum</keyword>
<evidence type="ECO:0000256" key="4">
    <source>
        <dbReference type="ARBA" id="ARBA00014813"/>
    </source>
</evidence>
<keyword evidence="5" id="KW-0963">Cytoplasm</keyword>
<dbReference type="EMBL" id="CM008978">
    <property type="protein sequence ID" value="PNW70875.1"/>
    <property type="molecule type" value="Genomic_DNA"/>
</dbReference>
<dbReference type="InterPro" id="IPR026504">
    <property type="entry name" value="MNS1"/>
</dbReference>
<feature type="domain" description="Trichohyalin-plectin-homology" evidence="16">
    <location>
        <begin position="125"/>
        <end position="474"/>
    </location>
</feature>
<keyword evidence="8" id="KW-0969">Cilium</keyword>
<dbReference type="EMDB" id="EMD-40220"/>
<evidence type="ECO:0000256" key="13">
    <source>
        <dbReference type="ARBA" id="ARBA00046114"/>
    </source>
</evidence>
<comment type="subcellular location">
    <subcellularLocation>
        <location evidence="2">Cytoplasm</location>
        <location evidence="2">Cytoskeleton</location>
        <location evidence="2">Flagellum axoneme</location>
    </subcellularLocation>
    <subcellularLocation>
        <location evidence="1">Nucleus</location>
    </subcellularLocation>
</comment>
<dbReference type="KEGG" id="cre:CHLRE_17g737100v5"/>
<evidence type="ECO:0000256" key="9">
    <source>
        <dbReference type="ARBA" id="ARBA00023212"/>
    </source>
</evidence>
<dbReference type="PANTHER" id="PTHR19265">
    <property type="entry name" value="MEIOSIS-SPECIFIC NUCLEAR STRUCTURAL PROTEIN 1"/>
    <property type="match status" value="1"/>
</dbReference>
<dbReference type="InterPro" id="IPR043597">
    <property type="entry name" value="TPH_dom"/>
</dbReference>
<keyword evidence="11" id="KW-0469">Meiosis</keyword>
<keyword evidence="10" id="KW-0539">Nucleus</keyword>
<evidence type="ECO:0000256" key="5">
    <source>
        <dbReference type="ARBA" id="ARBA00022490"/>
    </source>
</evidence>
<dbReference type="AlphaFoldDB" id="A0A2K3CRG7"/>
<dbReference type="Gramene" id="PNW70875">
    <property type="protein sequence ID" value="PNW70875"/>
    <property type="gene ID" value="CHLRE_17g737100v5"/>
</dbReference>
<evidence type="ECO:0000256" key="6">
    <source>
        <dbReference type="ARBA" id="ARBA00022846"/>
    </source>
</evidence>
<reference evidence="19" key="2">
    <citation type="journal article" date="2019" name="Cell">
        <title>Structure of the Decorated Ciliary Doublet Microtubule.</title>
        <authorList>
            <person name="Ma M."/>
            <person name="Stoyanova M."/>
            <person name="Rademacher G."/>
            <person name="Dutcher S.K."/>
            <person name="Brown A."/>
            <person name="Zhang R."/>
        </authorList>
    </citation>
    <scope>STRUCTURE BY ELECTRON MICROSCOPY (3.40 ANGSTROMS)</scope>
</reference>
<sequence length="505" mass="59909">MSACDCTCHDGGTRAPKRGHLARAVEQREAARRIAEAAKSEINRYFNDQKVYDTVAANAVKDDFKRKGREFKERASEAQMLESLYQSERQKTLNAIRAEEEERIAVAMARKQQEKDRSEREVQRLREQSDELRSLAEKIRVARVNKERSDQLVEKKIIGEQQQEYDRAFNQFVAGAAAEAEAQEQENQAKRREANVRARMVLEEQMQEKAEAARLAELEAVRERAMIDEVVRRIMEEDAAEMATKRQRQEETKDFISHFLEQQDELRRKEREAAAAEDKKIQEYWQSVREREREEAERKAMRKEIADRMYEKVKREMEAEMARREEEEELINMLRQEELEAKRRQEDEDRKRKAEESKEEMRRANEYQMKLKEEREAAFRAEEEAFRQRMLAKFAEDEKLEQMNAQKRRMRMAEHAREVQRLIDEKRQAFEAAKAREEAEDAAKRSEDDRVRGLVEEERKKLLREAAELKDFLPRGVLRDQADVDFISNVLEEMALNRAKATQGR</sequence>
<dbReference type="ExpressionAtlas" id="A0A2K3CRG7">
    <property type="expression patterns" value="baseline and differential"/>
</dbReference>
<dbReference type="STRING" id="3055.A0A2K3CRG7"/>
<feature type="coiled-coil region" evidence="14">
    <location>
        <begin position="97"/>
        <end position="145"/>
    </location>
</feature>
<keyword evidence="7 14" id="KW-0175">Coiled coil</keyword>
<dbReference type="PDB" id="8GLV">
    <property type="method" value="EM"/>
    <property type="resolution" value="3.10 A"/>
    <property type="chains" value="4O/5D/Gd/OA=1-504"/>
</dbReference>
<comment type="function">
    <text evidence="13">Microtubule inner protein (MIP) part of the dynein-decorated doublet microtubules (DMTs) in cilia axoneme, which is required for motile cilia beating. May play a role in the control of meiotic division and germ cell differentiation through regulation of pairing and recombination during meiosis. Required for sperm flagella assembly. May play a role in the assembly and function of the outer dynein arm-docking complex (ODA-DC). ODA-DC mediates outer dynein arms (ODA) binding onto the axonemal doublet microtubules.</text>
</comment>
<name>A0A2K3CRG7_CHLRE</name>
<gene>
    <name evidence="17" type="ORF">CHLRE_17g737100v5</name>
</gene>
<dbReference type="Pfam" id="PF13868">
    <property type="entry name" value="TPH"/>
    <property type="match status" value="1"/>
</dbReference>
<evidence type="ECO:0000256" key="11">
    <source>
        <dbReference type="ARBA" id="ARBA00023254"/>
    </source>
</evidence>
<dbReference type="Proteomes" id="UP000006906">
    <property type="component" value="Chromosome 17"/>
</dbReference>
<reference evidence="17 18" key="1">
    <citation type="journal article" date="2007" name="Science">
        <title>The Chlamydomonas genome reveals the evolution of key animal and plant functions.</title>
        <authorList>
            <person name="Merchant S.S."/>
            <person name="Prochnik S.E."/>
            <person name="Vallon O."/>
            <person name="Harris E.H."/>
            <person name="Karpowicz S.J."/>
            <person name="Witman G.B."/>
            <person name="Terry A."/>
            <person name="Salamov A."/>
            <person name="Fritz-Laylin L.K."/>
            <person name="Marechal-Drouard L."/>
            <person name="Marshall W.F."/>
            <person name="Qu L.H."/>
            <person name="Nelson D.R."/>
            <person name="Sanderfoot A.A."/>
            <person name="Spalding M.H."/>
            <person name="Kapitonov V.V."/>
            <person name="Ren Q."/>
            <person name="Ferris P."/>
            <person name="Lindquist E."/>
            <person name="Shapiro H."/>
            <person name="Lucas S.M."/>
            <person name="Grimwood J."/>
            <person name="Schmutz J."/>
            <person name="Cardol P."/>
            <person name="Cerutti H."/>
            <person name="Chanfreau G."/>
            <person name="Chen C.L."/>
            <person name="Cognat V."/>
            <person name="Croft M.T."/>
            <person name="Dent R."/>
            <person name="Dutcher S."/>
            <person name="Fernandez E."/>
            <person name="Fukuzawa H."/>
            <person name="Gonzalez-Ballester D."/>
            <person name="Gonzalez-Halphen D."/>
            <person name="Hallmann A."/>
            <person name="Hanikenne M."/>
            <person name="Hippler M."/>
            <person name="Inwood W."/>
            <person name="Jabbari K."/>
            <person name="Kalanon M."/>
            <person name="Kuras R."/>
            <person name="Lefebvre P.A."/>
            <person name="Lemaire S.D."/>
            <person name="Lobanov A.V."/>
            <person name="Lohr M."/>
            <person name="Manuell A."/>
            <person name="Meier I."/>
            <person name="Mets L."/>
            <person name="Mittag M."/>
            <person name="Mittelmeier T."/>
            <person name="Moroney J.V."/>
            <person name="Moseley J."/>
            <person name="Napoli C."/>
            <person name="Nedelcu A.M."/>
            <person name="Niyogi K."/>
            <person name="Novoselov S.V."/>
            <person name="Paulsen I.T."/>
            <person name="Pazour G."/>
            <person name="Purton S."/>
            <person name="Ral J.P."/>
            <person name="Riano-Pachon D.M."/>
            <person name="Riekhof W."/>
            <person name="Rymarquis L."/>
            <person name="Schroda M."/>
            <person name="Stern D."/>
            <person name="Umen J."/>
            <person name="Willows R."/>
            <person name="Wilson N."/>
            <person name="Zimmer S.L."/>
            <person name="Allmer J."/>
            <person name="Balk J."/>
            <person name="Bisova K."/>
            <person name="Chen C.J."/>
            <person name="Elias M."/>
            <person name="Gendler K."/>
            <person name="Hauser C."/>
            <person name="Lamb M.R."/>
            <person name="Ledford H."/>
            <person name="Long J.C."/>
            <person name="Minagawa J."/>
            <person name="Page M.D."/>
            <person name="Pan J."/>
            <person name="Pootakham W."/>
            <person name="Roje S."/>
            <person name="Rose A."/>
            <person name="Stahlberg E."/>
            <person name="Terauchi A.M."/>
            <person name="Yang P."/>
            <person name="Ball S."/>
            <person name="Bowler C."/>
            <person name="Dieckmann C.L."/>
            <person name="Gladyshev V.N."/>
            <person name="Green P."/>
            <person name="Jorgensen R."/>
            <person name="Mayfield S."/>
            <person name="Mueller-Roeber B."/>
            <person name="Rajamani S."/>
            <person name="Sayre R.T."/>
            <person name="Brokstein P."/>
            <person name="Dubchak I."/>
            <person name="Goodstein D."/>
            <person name="Hornick L."/>
            <person name="Huang Y.W."/>
            <person name="Jhaveri J."/>
            <person name="Luo Y."/>
            <person name="Martinez D."/>
            <person name="Ngau W.C."/>
            <person name="Otillar B."/>
            <person name="Poliakov A."/>
            <person name="Porter A."/>
            <person name="Szajkowski L."/>
            <person name="Werner G."/>
            <person name="Zhou K."/>
            <person name="Grigoriev I.V."/>
            <person name="Rokhsar D.S."/>
            <person name="Grossman A.R."/>
        </authorList>
    </citation>
    <scope>NUCLEOTIDE SEQUENCE [LARGE SCALE GENOMIC DNA]</scope>
    <source>
        <strain evidence="18">CC-503</strain>
    </source>
</reference>
<feature type="region of interest" description="Disordered" evidence="15">
    <location>
        <begin position="338"/>
        <end position="367"/>
    </location>
</feature>
<keyword evidence="9" id="KW-0206">Cytoskeleton</keyword>
<proteinExistence type="evidence at protein level"/>
<dbReference type="GO" id="GO:0005634">
    <property type="term" value="C:nucleus"/>
    <property type="evidence" value="ECO:0007669"/>
    <property type="project" value="UniProtKB-SubCell"/>
</dbReference>
<evidence type="ECO:0000256" key="8">
    <source>
        <dbReference type="ARBA" id="ARBA00023069"/>
    </source>
</evidence>